<evidence type="ECO:0000313" key="2">
    <source>
        <dbReference type="EMBL" id="KAK2650843.1"/>
    </source>
</evidence>
<keyword evidence="3" id="KW-1185">Reference proteome</keyword>
<dbReference type="Proteomes" id="UP001280121">
    <property type="component" value="Unassembled WGS sequence"/>
</dbReference>
<dbReference type="InterPro" id="IPR002156">
    <property type="entry name" value="RNaseH_domain"/>
</dbReference>
<dbReference type="GO" id="GO:0003676">
    <property type="term" value="F:nucleic acid binding"/>
    <property type="evidence" value="ECO:0007669"/>
    <property type="project" value="InterPro"/>
</dbReference>
<dbReference type="AlphaFoldDB" id="A0AAD9UAZ5"/>
<evidence type="ECO:0000259" key="1">
    <source>
        <dbReference type="Pfam" id="PF13456"/>
    </source>
</evidence>
<name>A0AAD9UAZ5_9ROSI</name>
<dbReference type="EMBL" id="JANJYI010000005">
    <property type="protein sequence ID" value="KAK2650843.1"/>
    <property type="molecule type" value="Genomic_DNA"/>
</dbReference>
<reference evidence="2" key="1">
    <citation type="journal article" date="2023" name="Plant J.">
        <title>Genome sequences and population genomics provide insights into the demographic history, inbreeding, and mutation load of two 'living fossil' tree species of Dipteronia.</title>
        <authorList>
            <person name="Feng Y."/>
            <person name="Comes H.P."/>
            <person name="Chen J."/>
            <person name="Zhu S."/>
            <person name="Lu R."/>
            <person name="Zhang X."/>
            <person name="Li P."/>
            <person name="Qiu J."/>
            <person name="Olsen K.M."/>
            <person name="Qiu Y."/>
        </authorList>
    </citation>
    <scope>NUCLEOTIDE SEQUENCE</scope>
    <source>
        <strain evidence="2">KIB01</strain>
    </source>
</reference>
<dbReference type="Pfam" id="PF13456">
    <property type="entry name" value="RVT_3"/>
    <property type="match status" value="1"/>
</dbReference>
<evidence type="ECO:0000313" key="3">
    <source>
        <dbReference type="Proteomes" id="UP001280121"/>
    </source>
</evidence>
<proteinExistence type="predicted"/>
<comment type="caution">
    <text evidence="2">The sequence shown here is derived from an EMBL/GenBank/DDBJ whole genome shotgun (WGS) entry which is preliminary data.</text>
</comment>
<protein>
    <recommendedName>
        <fullName evidence="1">RNase H type-1 domain-containing protein</fullName>
    </recommendedName>
</protein>
<feature type="domain" description="RNase H type-1" evidence="1">
    <location>
        <begin position="16"/>
        <end position="54"/>
    </location>
</feature>
<organism evidence="2 3">
    <name type="scientific">Dipteronia dyeriana</name>
    <dbReference type="NCBI Taxonomy" id="168575"/>
    <lineage>
        <taxon>Eukaryota</taxon>
        <taxon>Viridiplantae</taxon>
        <taxon>Streptophyta</taxon>
        <taxon>Embryophyta</taxon>
        <taxon>Tracheophyta</taxon>
        <taxon>Spermatophyta</taxon>
        <taxon>Magnoliopsida</taxon>
        <taxon>eudicotyledons</taxon>
        <taxon>Gunneridae</taxon>
        <taxon>Pentapetalae</taxon>
        <taxon>rosids</taxon>
        <taxon>malvids</taxon>
        <taxon>Sapindales</taxon>
        <taxon>Sapindaceae</taxon>
        <taxon>Hippocastanoideae</taxon>
        <taxon>Acereae</taxon>
        <taxon>Dipteronia</taxon>
    </lineage>
</organism>
<sequence>MPKLLSTSLILMPDLSEIGILLDDIFMLLSACDYRTISFRPRDCNRVAHNLAHLAISSSCDFVLLEECPPCVVFSSG</sequence>
<dbReference type="GO" id="GO:0004523">
    <property type="term" value="F:RNA-DNA hybrid ribonuclease activity"/>
    <property type="evidence" value="ECO:0007669"/>
    <property type="project" value="InterPro"/>
</dbReference>
<gene>
    <name evidence="2" type="ORF">Ddye_018332</name>
</gene>
<accession>A0AAD9UAZ5</accession>